<dbReference type="Proteomes" id="UP000003280">
    <property type="component" value="Unassembled WGS sequence"/>
</dbReference>
<organism evidence="2 3">
    <name type="scientific">Peptoniphilus duerdenii ATCC BAA-1640</name>
    <dbReference type="NCBI Taxonomy" id="862517"/>
    <lineage>
        <taxon>Bacteria</taxon>
        <taxon>Bacillati</taxon>
        <taxon>Bacillota</taxon>
        <taxon>Tissierellia</taxon>
        <taxon>Tissierellales</taxon>
        <taxon>Peptoniphilaceae</taxon>
        <taxon>Peptoniphilus</taxon>
    </lineage>
</organism>
<feature type="transmembrane region" description="Helical" evidence="1">
    <location>
        <begin position="236"/>
        <end position="255"/>
    </location>
</feature>
<feature type="transmembrane region" description="Helical" evidence="1">
    <location>
        <begin position="262"/>
        <end position="279"/>
    </location>
</feature>
<keyword evidence="3" id="KW-1185">Reference proteome</keyword>
<dbReference type="STRING" id="862517.HMPREF9225_1407"/>
<keyword evidence="1" id="KW-0472">Membrane</keyword>
<name>E0NMI5_9FIRM</name>
<feature type="transmembrane region" description="Helical" evidence="1">
    <location>
        <begin position="285"/>
        <end position="306"/>
    </location>
</feature>
<gene>
    <name evidence="2" type="ORF">HMPREF9225_1407</name>
</gene>
<evidence type="ECO:0000313" key="2">
    <source>
        <dbReference type="EMBL" id="EFM25048.1"/>
    </source>
</evidence>
<dbReference type="RefSeq" id="WP_008902197.1">
    <property type="nucleotide sequence ID" value="NZ_GL397071.1"/>
</dbReference>
<evidence type="ECO:0000313" key="3">
    <source>
        <dbReference type="Proteomes" id="UP000003280"/>
    </source>
</evidence>
<reference evidence="2 3" key="1">
    <citation type="submission" date="2010-07" db="EMBL/GenBank/DDBJ databases">
        <authorList>
            <person name="Muzny D."/>
            <person name="Qin X."/>
            <person name="Deng J."/>
            <person name="Jiang H."/>
            <person name="Liu Y."/>
            <person name="Qu J."/>
            <person name="Song X.-Z."/>
            <person name="Zhang L."/>
            <person name="Thornton R."/>
            <person name="Coyle M."/>
            <person name="Francisco L."/>
            <person name="Jackson L."/>
            <person name="Javaid M."/>
            <person name="Korchina V."/>
            <person name="Kovar C."/>
            <person name="Mata R."/>
            <person name="Mathew T."/>
            <person name="Ngo R."/>
            <person name="Nguyen L."/>
            <person name="Nguyen N."/>
            <person name="Okwuonu G."/>
            <person name="Ongeri F."/>
            <person name="Pham C."/>
            <person name="Simmons D."/>
            <person name="Wilczek-Boney K."/>
            <person name="Hale W."/>
            <person name="Jakkamsetti A."/>
            <person name="Pham P."/>
            <person name="Ruth R."/>
            <person name="San Lucas F."/>
            <person name="Warren J."/>
            <person name="Zhang J."/>
            <person name="Zhao Z."/>
            <person name="Zhou C."/>
            <person name="Zhu D."/>
            <person name="Lee S."/>
            <person name="Bess C."/>
            <person name="Blankenburg K."/>
            <person name="Forbes L."/>
            <person name="Fu Q."/>
            <person name="Gubbala S."/>
            <person name="Hirani K."/>
            <person name="Jayaseelan J.C."/>
            <person name="Lara F."/>
            <person name="Munidasa M."/>
            <person name="Palculict T."/>
            <person name="Patil S."/>
            <person name="Pu L.-L."/>
            <person name="Saada N."/>
            <person name="Tang L."/>
            <person name="Weissenberger G."/>
            <person name="Zhu Y."/>
            <person name="Hemphill L."/>
            <person name="Shang Y."/>
            <person name="Youmans B."/>
            <person name="Ayvaz T."/>
            <person name="Ross M."/>
            <person name="Santibanez J."/>
            <person name="Aqrawi P."/>
            <person name="Gross S."/>
            <person name="Joshi V."/>
            <person name="Fowler G."/>
            <person name="Nazareth L."/>
            <person name="Reid J."/>
            <person name="Worley K."/>
            <person name="Petrosino J."/>
            <person name="Highlander S."/>
            <person name="Gibbs R."/>
        </authorList>
    </citation>
    <scope>NUCLEOTIDE SEQUENCE [LARGE SCALE GENOMIC DNA]</scope>
    <source>
        <strain evidence="2 3">ATCC BAA-1640</strain>
    </source>
</reference>
<dbReference type="EMBL" id="AEEH01000046">
    <property type="protein sequence ID" value="EFM25048.1"/>
    <property type="molecule type" value="Genomic_DNA"/>
</dbReference>
<protein>
    <submittedName>
        <fullName evidence="2">Uncharacterized protein</fullName>
    </submittedName>
</protein>
<accession>E0NMI5</accession>
<sequence>MDKKIKNYIIYAVFIVLLFLSTLFKSFSTDVLWPKDQNYKGSFDGIIFSDPQDIAGLNVTRTIFKENNKDLVKYDISFLYEGDFGNLRILGNPVGQIFLPNKMNPVFSDVTLKGEYNKINNALFQDNLKLKDLYKKVPEHDFSAVSKVRVPLDKEVQEVKFSILYEPREINHGLKGNVAKNAVFVTNARVESFRDTTKQEKGIKNESKNFQESGYYVNSIEVINERQVKSISFESTLNSIVFIISIAAAILLIWLDRSKSQVPLLISMMLSVMTVSRFLDKGATAFGILFIWTITGYIVSLLSYAITNEGNKIRNNDFKRSIAWTLIFLLVNIVIFIIPRTF</sequence>
<feature type="transmembrane region" description="Helical" evidence="1">
    <location>
        <begin position="318"/>
        <end position="338"/>
    </location>
</feature>
<dbReference type="AlphaFoldDB" id="E0NMI5"/>
<keyword evidence="1" id="KW-0812">Transmembrane</keyword>
<evidence type="ECO:0000256" key="1">
    <source>
        <dbReference type="SAM" id="Phobius"/>
    </source>
</evidence>
<dbReference type="OrthoDB" id="1695362at2"/>
<proteinExistence type="predicted"/>
<dbReference type="HOGENOM" id="CLU_818471_0_0_9"/>
<keyword evidence="1" id="KW-1133">Transmembrane helix</keyword>
<comment type="caution">
    <text evidence="2">The sequence shown here is derived from an EMBL/GenBank/DDBJ whole genome shotgun (WGS) entry which is preliminary data.</text>
</comment>